<dbReference type="Proteomes" id="UP000245468">
    <property type="component" value="Chromosome"/>
</dbReference>
<dbReference type="RefSeq" id="WP_109323936.1">
    <property type="nucleotide sequence ID" value="NZ_CP029346.1"/>
</dbReference>
<dbReference type="EC" id="3.5.1.11" evidence="6"/>
<evidence type="ECO:0000256" key="1">
    <source>
        <dbReference type="ARBA" id="ARBA00006586"/>
    </source>
</evidence>
<dbReference type="Gene3D" id="1.10.439.10">
    <property type="entry name" value="Penicillin Amidohydrolase, domain 1"/>
    <property type="match status" value="1"/>
</dbReference>
<comment type="cofactor">
    <cofactor evidence="5">
        <name>Ca(2+)</name>
        <dbReference type="ChEBI" id="CHEBI:29108"/>
    </cofactor>
    <text evidence="5">Binds 1 Ca(2+) ion per dimer.</text>
</comment>
<dbReference type="Gene3D" id="3.60.20.10">
    <property type="entry name" value="Glutamine Phosphoribosylpyrophosphate, subunit 1, domain 1"/>
    <property type="match status" value="1"/>
</dbReference>
<feature type="binding site" evidence="5">
    <location>
        <position position="349"/>
    </location>
    <ligand>
        <name>Ca(2+)</name>
        <dbReference type="ChEBI" id="CHEBI:29108"/>
    </ligand>
</feature>
<keyword evidence="3" id="KW-0865">Zymogen</keyword>
<dbReference type="AlphaFoldDB" id="A0A2S2DY93"/>
<dbReference type="Gene3D" id="2.30.120.10">
    <property type="match status" value="1"/>
</dbReference>
<keyword evidence="5" id="KW-0106">Calcium</keyword>
<gene>
    <name evidence="6" type="ORF">HME7025_02172</name>
</gene>
<keyword evidence="7" id="KW-1185">Reference proteome</keyword>
<dbReference type="CDD" id="cd03747">
    <property type="entry name" value="Ntn_PGA_like"/>
    <property type="match status" value="1"/>
</dbReference>
<feature type="active site" description="Nucleophile" evidence="4">
    <location>
        <position position="277"/>
    </location>
</feature>
<dbReference type="Gene3D" id="1.10.1400.10">
    <property type="match status" value="1"/>
</dbReference>
<dbReference type="InterPro" id="IPR023343">
    <property type="entry name" value="Penicillin_amidase_dom1"/>
</dbReference>
<dbReference type="InterPro" id="IPR043146">
    <property type="entry name" value="Penicillin_amidase_N_B-knob"/>
</dbReference>
<feature type="binding site" evidence="5">
    <location>
        <position position="352"/>
    </location>
    <ligand>
        <name>Ca(2+)</name>
        <dbReference type="ChEBI" id="CHEBI:29108"/>
    </ligand>
</feature>
<dbReference type="InterPro" id="IPR029055">
    <property type="entry name" value="Ntn_hydrolases_N"/>
</dbReference>
<dbReference type="GO" id="GO:0046872">
    <property type="term" value="F:metal ion binding"/>
    <property type="evidence" value="ECO:0007669"/>
    <property type="project" value="UniProtKB-KW"/>
</dbReference>
<dbReference type="SUPFAM" id="SSF56235">
    <property type="entry name" value="N-terminal nucleophile aminohydrolases (Ntn hydrolases)"/>
    <property type="match status" value="1"/>
</dbReference>
<proteinExistence type="inferred from homology"/>
<dbReference type="PANTHER" id="PTHR34218">
    <property type="entry name" value="PEPTIDASE S45 PENICILLIN AMIDASE"/>
    <property type="match status" value="1"/>
</dbReference>
<dbReference type="EMBL" id="CP029346">
    <property type="protein sequence ID" value="AWL10020.1"/>
    <property type="molecule type" value="Genomic_DNA"/>
</dbReference>
<evidence type="ECO:0000313" key="7">
    <source>
        <dbReference type="Proteomes" id="UP000245468"/>
    </source>
</evidence>
<dbReference type="InterPro" id="IPR014395">
    <property type="entry name" value="Pen/GL7ACA/AHL_acylase"/>
</dbReference>
<reference evidence="7" key="1">
    <citation type="submission" date="2018-05" db="EMBL/GenBank/DDBJ databases">
        <title>Pseudarcicella sp. HME7025 Genome sequencing and assembly.</title>
        <authorList>
            <person name="Kim H."/>
            <person name="Kang H."/>
            <person name="Joh K."/>
        </authorList>
    </citation>
    <scope>NUCLEOTIDE SEQUENCE [LARGE SCALE GENOMIC DNA]</scope>
    <source>
        <strain evidence="7">HME7025</strain>
    </source>
</reference>
<dbReference type="InterPro" id="IPR002692">
    <property type="entry name" value="S45"/>
</dbReference>
<evidence type="ECO:0000256" key="5">
    <source>
        <dbReference type="PIRSR" id="PIRSR001227-2"/>
    </source>
</evidence>
<keyword evidence="2 6" id="KW-0378">Hydrolase</keyword>
<dbReference type="GO" id="GO:0008953">
    <property type="term" value="F:penicillin amidase activity"/>
    <property type="evidence" value="ECO:0007669"/>
    <property type="project" value="UniProtKB-EC"/>
</dbReference>
<sequence length="812" mass="91389">MRQFKSFFPLIVTLIWTYALHTNWGTLPPMGKLLSPFHGFWVNAEKADASEQTEENLQIPGLLEPVQVLYDEMAIPHVFAKNDHDLYLAQGYLTAKDRLWQMEFQTHFAGGRISEIVGSKGMASDQFQRRMGAVYGAEQSLKGMVEDPLAKASLEAYTDGVNAYIESLNDRTLPLEYKLLNYRPEKWEPLKSALFLKNMSFVLASGTDDLKMTNILRKYGREVAEHLFPNYPFEESPIIPEGTPLDFKPLPIPAAPADFIGLGSTMRTPEKDPNTGSNNWAVAGNKTISGMPILANDPHLTLSLPSIWYQMQLVAPGINVYGSTMPGSPNVIAGFNKNIAWGVTNVGSDVMDWYQIKFKDASKREYWHDGKWKKTTMRIERFKVRGEDDFVDTVFFTHHGPVVYLSHEKPFRSNIPVGHALKWIALEKSSEVSAFYQLNRAANYEEYKAAITHFSAPAQNFVFASNQGDIALWVNGKFPLKSNLQGKYLLDGTDPAADWKGYIPHDHDPHVKNPPRGFVSSANQFSVDKSYPYYLGWQFAPSERGRRINERLTAMSKATVDSLRGLQNDNFNIRARRLLPLLLPLVSNPNPQMAAALDVLKKWDLQNSKESIGATIFENWVILLQSSLWDDEFNADEKAPMNIPTVDRTLKLIIEEPTAIWWDNVKTKNKKESMADIIRTSFQANIDSLTKLHGPLGADWVWYKHKQTGVRHLIPGMDALSRLNIPIGGGGSIVNASTTKTGPSWRLVVELSKSGNPNAYGVYPGGQSGNPGSSHYDDLIDTWAKGELRPLLFLNQPDQKTNRIRKKMILTK</sequence>
<dbReference type="OrthoDB" id="9759796at2"/>
<dbReference type="Pfam" id="PF01804">
    <property type="entry name" value="Penicil_amidase"/>
    <property type="match status" value="1"/>
</dbReference>
<protein>
    <submittedName>
        <fullName evidence="6">Penicillin amidase</fullName>
        <ecNumber evidence="6">3.5.1.11</ecNumber>
    </submittedName>
</protein>
<accession>A0A2S2DY93</accession>
<comment type="similarity">
    <text evidence="1">Belongs to the peptidase S45 family.</text>
</comment>
<dbReference type="PANTHER" id="PTHR34218:SF4">
    <property type="entry name" value="ACYL-HOMOSERINE LACTONE ACYLASE QUIP"/>
    <property type="match status" value="1"/>
</dbReference>
<evidence type="ECO:0000256" key="3">
    <source>
        <dbReference type="ARBA" id="ARBA00023145"/>
    </source>
</evidence>
<evidence type="ECO:0000256" key="4">
    <source>
        <dbReference type="PIRSR" id="PIRSR001227-1"/>
    </source>
</evidence>
<dbReference type="KEGG" id="psez:HME7025_02172"/>
<keyword evidence="5" id="KW-0479">Metal-binding</keyword>
<name>A0A2S2DY93_9BACT</name>
<organism evidence="6 7">
    <name type="scientific">Aquirufa nivalisilvae</name>
    <dbReference type="NCBI Taxonomy" id="2516557"/>
    <lineage>
        <taxon>Bacteria</taxon>
        <taxon>Pseudomonadati</taxon>
        <taxon>Bacteroidota</taxon>
        <taxon>Cytophagia</taxon>
        <taxon>Cytophagales</taxon>
        <taxon>Flectobacillaceae</taxon>
        <taxon>Aquirufa</taxon>
    </lineage>
</organism>
<dbReference type="GO" id="GO:0017000">
    <property type="term" value="P:antibiotic biosynthetic process"/>
    <property type="evidence" value="ECO:0007669"/>
    <property type="project" value="InterPro"/>
</dbReference>
<evidence type="ECO:0000313" key="6">
    <source>
        <dbReference type="EMBL" id="AWL10020.1"/>
    </source>
</evidence>
<dbReference type="PIRSF" id="PIRSF001227">
    <property type="entry name" value="Pen_acylase"/>
    <property type="match status" value="1"/>
</dbReference>
<dbReference type="InterPro" id="IPR043147">
    <property type="entry name" value="Penicillin_amidase_A-knob"/>
</dbReference>
<evidence type="ECO:0000256" key="2">
    <source>
        <dbReference type="ARBA" id="ARBA00022801"/>
    </source>
</evidence>